<dbReference type="Proteomes" id="UP000433883">
    <property type="component" value="Unassembled WGS sequence"/>
</dbReference>
<name>A0A8H3U872_VENIN</name>
<evidence type="ECO:0000313" key="3">
    <source>
        <dbReference type="EMBL" id="KAE9969676.1"/>
    </source>
</evidence>
<evidence type="ECO:0000259" key="1">
    <source>
        <dbReference type="Pfam" id="PF06985"/>
    </source>
</evidence>
<proteinExistence type="predicted"/>
<gene>
    <name evidence="4" type="ORF">BLS_001657</name>
    <name evidence="3" type="ORF">EG327_010546</name>
    <name evidence="2" type="ORF">EG328_009485</name>
</gene>
<sequence>MASYPYQPLRLQNNDIRILKFVDPPCVQQYEWRHLVHCSLHHVSLDDFTVEFEAFSAAEHGNSPTRPQITKSWVDREYRMLKENVHLVGPDMAKWRIERGSRDSIANALGMNLDSLKKTETPPYPPPAVPSPRYSNPCPTFKIRPRFTWGEFESISYCWESDTREKEIIVDGNRIQITTNLEALLRELRHLPEAQTGMGFWVDGLCIDQDNTLERNHQVLLMQRIYSQSLATIVWLGSPVIGSDLAMDSVAHVADIYRVAGTNADFDFWSSNVPWKDLYALLSRVYWKRMWIIQELALNDYNTLFICGSRQLSRDSLVCCCDYLGNHAGDVKKLLLGQRIDGDTSPSNDLWNISYHVSRLFQISHRRTENLAIVLEMARKANVKDQRDKVYGLLGLMPTELTSIIQPNYALSQEDVYKQFAKSLLQVFESLDAILPWCTLDSGRSLPSWVPDWNKAFPRHHVGWLRQRRASGEVKPPPPRTMGVDRLVCKGIHVDSVASTSFSIAQSQPFRTIPLSSVATGTFNPDFGRYRDKEGLKFALFCTLLMAHPASSRDNSLTDIFWVDWDQLVAPDYANNSQMAEFWRAGMAEITSLKPDISLDLWELFDRFRHQNAQFMIFGQPFKSFFPNMRSYEPAFARSMVDVATEDRIQLQRKIQDLTAEHARNMTLAVISLEGRKLVTTKTGFIGLAPEAIEQGDVIAVLFGCNFPVALRRFKNCYKYVGECYIDGLMEGESVDAMKCGEYQAVDITLC</sequence>
<dbReference type="InterPro" id="IPR052895">
    <property type="entry name" value="HetReg/Transcr_Mod"/>
</dbReference>
<dbReference type="Proteomes" id="UP000447873">
    <property type="component" value="Unassembled WGS sequence"/>
</dbReference>
<dbReference type="PANTHER" id="PTHR24148">
    <property type="entry name" value="ANKYRIN REPEAT DOMAIN-CONTAINING PROTEIN 39 HOMOLOG-RELATED"/>
    <property type="match status" value="1"/>
</dbReference>
<evidence type="ECO:0000313" key="5">
    <source>
        <dbReference type="Proteomes" id="UP000447873"/>
    </source>
</evidence>
<dbReference type="Pfam" id="PF06985">
    <property type="entry name" value="HET"/>
    <property type="match status" value="1"/>
</dbReference>
<dbReference type="EMBL" id="WNWR01000761">
    <property type="protein sequence ID" value="KAE9969676.1"/>
    <property type="molecule type" value="Genomic_DNA"/>
</dbReference>
<protein>
    <recommendedName>
        <fullName evidence="1">Heterokaryon incompatibility domain-containing protein</fullName>
    </recommendedName>
</protein>
<dbReference type="InterPro" id="IPR010730">
    <property type="entry name" value="HET"/>
</dbReference>
<evidence type="ECO:0000313" key="2">
    <source>
        <dbReference type="EMBL" id="KAE9965686.1"/>
    </source>
</evidence>
<evidence type="ECO:0000313" key="6">
    <source>
        <dbReference type="Proteomes" id="UP000490939"/>
    </source>
</evidence>
<dbReference type="AlphaFoldDB" id="A0A8H3U872"/>
<keyword evidence="6" id="KW-1185">Reference proteome</keyword>
<dbReference type="PANTHER" id="PTHR24148:SF73">
    <property type="entry name" value="HET DOMAIN PROTEIN (AFU_ORTHOLOGUE AFUA_8G01020)"/>
    <property type="match status" value="1"/>
</dbReference>
<feature type="domain" description="Heterokaryon incompatibility" evidence="1">
    <location>
        <begin position="152"/>
        <end position="295"/>
    </location>
</feature>
<reference evidence="2 5" key="1">
    <citation type="submission" date="2018-12" db="EMBL/GenBank/DDBJ databases">
        <title>Venturia inaequalis Genome Resource.</title>
        <authorList>
            <person name="Lichtner F.J."/>
        </authorList>
    </citation>
    <scope>NUCLEOTIDE SEQUENCE [LARGE SCALE GENOMIC DNA]</scope>
    <source>
        <strain evidence="2 5">120213</strain>
        <strain evidence="4">Bline_iso_100314</strain>
        <strain evidence="3 6">DMI_063113</strain>
    </source>
</reference>
<dbReference type="EMBL" id="WNWQ01000014">
    <property type="protein sequence ID" value="KAE9984662.1"/>
    <property type="molecule type" value="Genomic_DNA"/>
</dbReference>
<accession>A0A8H3U872</accession>
<dbReference type="Proteomes" id="UP000490939">
    <property type="component" value="Unassembled WGS sequence"/>
</dbReference>
<organism evidence="2 5">
    <name type="scientific">Venturia inaequalis</name>
    <name type="common">Apple scab fungus</name>
    <dbReference type="NCBI Taxonomy" id="5025"/>
    <lineage>
        <taxon>Eukaryota</taxon>
        <taxon>Fungi</taxon>
        <taxon>Dikarya</taxon>
        <taxon>Ascomycota</taxon>
        <taxon>Pezizomycotina</taxon>
        <taxon>Dothideomycetes</taxon>
        <taxon>Pleosporomycetidae</taxon>
        <taxon>Venturiales</taxon>
        <taxon>Venturiaceae</taxon>
        <taxon>Venturia</taxon>
    </lineage>
</organism>
<dbReference type="Pfam" id="PF26639">
    <property type="entry name" value="Het-6_barrel"/>
    <property type="match status" value="1"/>
</dbReference>
<evidence type="ECO:0000313" key="4">
    <source>
        <dbReference type="EMBL" id="KAE9984662.1"/>
    </source>
</evidence>
<comment type="caution">
    <text evidence="2">The sequence shown here is derived from an EMBL/GenBank/DDBJ whole genome shotgun (WGS) entry which is preliminary data.</text>
</comment>
<dbReference type="OrthoDB" id="2157530at2759"/>
<dbReference type="EMBL" id="WNWS01000571">
    <property type="protein sequence ID" value="KAE9965686.1"/>
    <property type="molecule type" value="Genomic_DNA"/>
</dbReference>